<dbReference type="PANTHER" id="PTHR40465:SF1">
    <property type="entry name" value="DUF6534 DOMAIN-CONTAINING PROTEIN"/>
    <property type="match status" value="1"/>
</dbReference>
<evidence type="ECO:0000313" key="4">
    <source>
        <dbReference type="EMBL" id="KAF9468396.1"/>
    </source>
</evidence>
<feature type="region of interest" description="Disordered" evidence="1">
    <location>
        <begin position="264"/>
        <end position="294"/>
    </location>
</feature>
<keyword evidence="2" id="KW-1133">Transmembrane helix</keyword>
<name>A0A9P6CJ56_9AGAR</name>
<feature type="transmembrane region" description="Helical" evidence="2">
    <location>
        <begin position="96"/>
        <end position="120"/>
    </location>
</feature>
<gene>
    <name evidence="4" type="ORF">BDZ94DRAFT_1246705</name>
</gene>
<dbReference type="AlphaFoldDB" id="A0A9P6CJ56"/>
<proteinExistence type="predicted"/>
<keyword evidence="2" id="KW-0812">Transmembrane</keyword>
<comment type="caution">
    <text evidence="4">The sequence shown here is derived from an EMBL/GenBank/DDBJ whole genome shotgun (WGS) entry which is preliminary data.</text>
</comment>
<keyword evidence="5" id="KW-1185">Reference proteome</keyword>
<feature type="transmembrane region" description="Helical" evidence="2">
    <location>
        <begin position="207"/>
        <end position="229"/>
    </location>
</feature>
<feature type="transmembrane region" description="Helical" evidence="2">
    <location>
        <begin position="127"/>
        <end position="148"/>
    </location>
</feature>
<feature type="transmembrane region" description="Helical" evidence="2">
    <location>
        <begin position="160"/>
        <end position="187"/>
    </location>
</feature>
<feature type="compositionally biased region" description="Pro residues" evidence="1">
    <location>
        <begin position="314"/>
        <end position="328"/>
    </location>
</feature>
<sequence length="351" mass="38561">MSEHVSLVVAPTNIGFLTGPILLGNFFGYGLFGVLCAQVFLYTFRYPNDSWKIKIFVRAMLFIEILMTAFATTAAWDFLAAGWGNLAVLLTSDWPLAGLAFLSGLAASSAHVFFCWRIWILRPAYRWLVGVIAVISVLQWVMAALSGVRGLQPGTSAFNVAPFILIWLGGSGLCNILITIAMMFIFLQAGIQATMSGVSTRAKLLVLTLETGMLTSLAALIELLLFAIFPNNAMHFLLFFVLSKLYSNTVMAVLNARVYAEVPDESHGPRDHTGTTIWDSHPPNEIQVTERRDEEAAPLWNELPKAKPNLSIDPVPPIPRRNTPPPVPLKLGPTGIPIPRYPPRIASATWL</sequence>
<feature type="region of interest" description="Disordered" evidence="1">
    <location>
        <begin position="307"/>
        <end position="331"/>
    </location>
</feature>
<dbReference type="Pfam" id="PF20152">
    <property type="entry name" value="DUF6534"/>
    <property type="match status" value="1"/>
</dbReference>
<feature type="transmembrane region" description="Helical" evidence="2">
    <location>
        <begin position="56"/>
        <end position="76"/>
    </location>
</feature>
<dbReference type="PANTHER" id="PTHR40465">
    <property type="entry name" value="CHROMOSOME 1, WHOLE GENOME SHOTGUN SEQUENCE"/>
    <property type="match status" value="1"/>
</dbReference>
<evidence type="ECO:0000259" key="3">
    <source>
        <dbReference type="Pfam" id="PF20152"/>
    </source>
</evidence>
<reference evidence="4" key="1">
    <citation type="submission" date="2020-11" db="EMBL/GenBank/DDBJ databases">
        <authorList>
            <consortium name="DOE Joint Genome Institute"/>
            <person name="Ahrendt S."/>
            <person name="Riley R."/>
            <person name="Andreopoulos W."/>
            <person name="Labutti K."/>
            <person name="Pangilinan J."/>
            <person name="Ruiz-Duenas F.J."/>
            <person name="Barrasa J.M."/>
            <person name="Sanchez-Garcia M."/>
            <person name="Camarero S."/>
            <person name="Miyauchi S."/>
            <person name="Serrano A."/>
            <person name="Linde D."/>
            <person name="Babiker R."/>
            <person name="Drula E."/>
            <person name="Ayuso-Fernandez I."/>
            <person name="Pacheco R."/>
            <person name="Padilla G."/>
            <person name="Ferreira P."/>
            <person name="Barriuso J."/>
            <person name="Kellner H."/>
            <person name="Castanera R."/>
            <person name="Alfaro M."/>
            <person name="Ramirez L."/>
            <person name="Pisabarro A.G."/>
            <person name="Kuo A."/>
            <person name="Tritt A."/>
            <person name="Lipzen A."/>
            <person name="He G."/>
            <person name="Yan M."/>
            <person name="Ng V."/>
            <person name="Cullen D."/>
            <person name="Martin F."/>
            <person name="Rosso M.-N."/>
            <person name="Henrissat B."/>
            <person name="Hibbett D."/>
            <person name="Martinez A.T."/>
            <person name="Grigoriev I.V."/>
        </authorList>
    </citation>
    <scope>NUCLEOTIDE SEQUENCE</scope>
    <source>
        <strain evidence="4">CBS 247.69</strain>
    </source>
</reference>
<evidence type="ECO:0000313" key="5">
    <source>
        <dbReference type="Proteomes" id="UP000807353"/>
    </source>
</evidence>
<dbReference type="OrthoDB" id="2681808at2759"/>
<organism evidence="4 5">
    <name type="scientific">Collybia nuda</name>
    <dbReference type="NCBI Taxonomy" id="64659"/>
    <lineage>
        <taxon>Eukaryota</taxon>
        <taxon>Fungi</taxon>
        <taxon>Dikarya</taxon>
        <taxon>Basidiomycota</taxon>
        <taxon>Agaricomycotina</taxon>
        <taxon>Agaricomycetes</taxon>
        <taxon>Agaricomycetidae</taxon>
        <taxon>Agaricales</taxon>
        <taxon>Tricholomatineae</taxon>
        <taxon>Clitocybaceae</taxon>
        <taxon>Collybia</taxon>
    </lineage>
</organism>
<dbReference type="InterPro" id="IPR045339">
    <property type="entry name" value="DUF6534"/>
</dbReference>
<feature type="domain" description="DUF6534" evidence="3">
    <location>
        <begin position="173"/>
        <end position="258"/>
    </location>
</feature>
<feature type="compositionally biased region" description="Basic and acidic residues" evidence="1">
    <location>
        <begin position="264"/>
        <end position="273"/>
    </location>
</feature>
<dbReference type="EMBL" id="MU150233">
    <property type="protein sequence ID" value="KAF9468396.1"/>
    <property type="molecule type" value="Genomic_DNA"/>
</dbReference>
<feature type="transmembrane region" description="Helical" evidence="2">
    <location>
        <begin position="26"/>
        <end position="44"/>
    </location>
</feature>
<protein>
    <recommendedName>
        <fullName evidence="3">DUF6534 domain-containing protein</fullName>
    </recommendedName>
</protein>
<evidence type="ECO:0000256" key="1">
    <source>
        <dbReference type="SAM" id="MobiDB-lite"/>
    </source>
</evidence>
<dbReference type="Proteomes" id="UP000807353">
    <property type="component" value="Unassembled WGS sequence"/>
</dbReference>
<accession>A0A9P6CJ56</accession>
<evidence type="ECO:0000256" key="2">
    <source>
        <dbReference type="SAM" id="Phobius"/>
    </source>
</evidence>
<keyword evidence="2" id="KW-0472">Membrane</keyword>